<sequence length="334" mass="34601">MRYGHLKRSSAMTVAAESKITIGTRGGGPECTRDSESLQLAVFWEIIAGCVQRKTSLPHTQPVSLGKRTRSFTGTSPLQVLPAPGTPRAALSSLPLRSRIVSGVPCPWPCRLLRARAPSIAWAVVPLAAEQAALCVRPPAGEESGGFQGGATVNKPLKFQVTLSLTSLEPLEAGTGKRRELVPGYRLQQGPTGDRTSSVPPGLDVDARVGGASVDGSGGAGAATPDRRALGGWGPRASPPPRHLRGRAERPLSRPAQHAPPLPPPPPPEQTQLSAGLACRPAPARRAPAPGGRRSRGGGLAGSCGRGRVGGRPLPPAPRFVMQMHAGGARPLPS</sequence>
<dbReference type="EMBL" id="OX596104">
    <property type="protein sequence ID" value="CAI9700275.1"/>
    <property type="molecule type" value="Genomic_DNA"/>
</dbReference>
<evidence type="ECO:0000313" key="1">
    <source>
        <dbReference type="EMBL" id="CAI9700275.1"/>
    </source>
</evidence>
<organism evidence="1 2">
    <name type="scientific">Rangifer tarandus platyrhynchus</name>
    <name type="common">Svalbard reindeer</name>
    <dbReference type="NCBI Taxonomy" id="3082113"/>
    <lineage>
        <taxon>Eukaryota</taxon>
        <taxon>Metazoa</taxon>
        <taxon>Chordata</taxon>
        <taxon>Craniata</taxon>
        <taxon>Vertebrata</taxon>
        <taxon>Euteleostomi</taxon>
        <taxon>Mammalia</taxon>
        <taxon>Eutheria</taxon>
        <taxon>Laurasiatheria</taxon>
        <taxon>Artiodactyla</taxon>
        <taxon>Ruminantia</taxon>
        <taxon>Pecora</taxon>
        <taxon>Cervidae</taxon>
        <taxon>Odocoileinae</taxon>
        <taxon>Rangifer</taxon>
    </lineage>
</organism>
<accession>A0ACB0EI02</accession>
<gene>
    <name evidence="1" type="ORF">MRATA1EN3_LOCUS11488</name>
</gene>
<evidence type="ECO:0000313" key="2">
    <source>
        <dbReference type="Proteomes" id="UP001162501"/>
    </source>
</evidence>
<protein>
    <submittedName>
        <fullName evidence="1">Uncharacterized protein</fullName>
    </submittedName>
</protein>
<reference evidence="1" key="1">
    <citation type="submission" date="2023-05" db="EMBL/GenBank/DDBJ databases">
        <authorList>
            <consortium name="ELIXIR-Norway"/>
        </authorList>
    </citation>
    <scope>NUCLEOTIDE SEQUENCE</scope>
</reference>
<dbReference type="Proteomes" id="UP001162501">
    <property type="component" value="Chromosome 20"/>
</dbReference>
<name>A0ACB0EI02_RANTA</name>
<proteinExistence type="predicted"/>